<gene>
    <name evidence="1" type="ORF">ACFQ08_29570</name>
</gene>
<proteinExistence type="predicted"/>
<protein>
    <submittedName>
        <fullName evidence="1">ATP-binding protein</fullName>
    </submittedName>
</protein>
<reference evidence="2" key="1">
    <citation type="journal article" date="2019" name="Int. J. Syst. Evol. Microbiol.">
        <title>The Global Catalogue of Microorganisms (GCM) 10K type strain sequencing project: providing services to taxonomists for standard genome sequencing and annotation.</title>
        <authorList>
            <consortium name="The Broad Institute Genomics Platform"/>
            <consortium name="The Broad Institute Genome Sequencing Center for Infectious Disease"/>
            <person name="Wu L."/>
            <person name="Ma J."/>
        </authorList>
    </citation>
    <scope>NUCLEOTIDE SEQUENCE [LARGE SCALE GENOMIC DNA]</scope>
    <source>
        <strain evidence="2">CCUG 62974</strain>
    </source>
</reference>
<evidence type="ECO:0000313" key="1">
    <source>
        <dbReference type="EMBL" id="MFD0888706.1"/>
    </source>
</evidence>
<keyword evidence="1" id="KW-0067">ATP-binding</keyword>
<evidence type="ECO:0000313" key="2">
    <source>
        <dbReference type="Proteomes" id="UP001597024"/>
    </source>
</evidence>
<keyword evidence="1" id="KW-0547">Nucleotide-binding</keyword>
<keyword evidence="2" id="KW-1185">Reference proteome</keyword>
<feature type="non-terminal residue" evidence="1">
    <location>
        <position position="1"/>
    </location>
</feature>
<dbReference type="EMBL" id="JBHTHX010001454">
    <property type="protein sequence ID" value="MFD0888706.1"/>
    <property type="molecule type" value="Genomic_DNA"/>
</dbReference>
<sequence>RRRECLLATAVERGVGRRAWSLRTIGDPVKLTEQVAAAATRLLGPDRKPGERPGPAWVVPQVRWLHEVDKLFPYGQPAPNPRGAAPAMEYALFDGRHNGTELLGHRAKALRHHPLSMEVERNRALAWRVLLGDDEREGIERDILTVTIGIDPGERLRHVAQTMGAGWLESVLSWPRRFVLPFDAASTENAELAFSE</sequence>
<accession>A0ABW3E071</accession>
<name>A0ABW3E071_9ACTN</name>
<comment type="caution">
    <text evidence="1">The sequence shown here is derived from an EMBL/GenBank/DDBJ whole genome shotgun (WGS) entry which is preliminary data.</text>
</comment>
<organism evidence="1 2">
    <name type="scientific">Streptosporangium algeriense</name>
    <dbReference type="NCBI Taxonomy" id="1682748"/>
    <lineage>
        <taxon>Bacteria</taxon>
        <taxon>Bacillati</taxon>
        <taxon>Actinomycetota</taxon>
        <taxon>Actinomycetes</taxon>
        <taxon>Streptosporangiales</taxon>
        <taxon>Streptosporangiaceae</taxon>
        <taxon>Streptosporangium</taxon>
    </lineage>
</organism>
<dbReference type="GO" id="GO:0005524">
    <property type="term" value="F:ATP binding"/>
    <property type="evidence" value="ECO:0007669"/>
    <property type="project" value="UniProtKB-KW"/>
</dbReference>
<dbReference type="Proteomes" id="UP001597024">
    <property type="component" value="Unassembled WGS sequence"/>
</dbReference>